<comment type="similarity">
    <text evidence="2 4">Belongs to the SKP1 family.</text>
</comment>
<feature type="domain" description="SKP1 component POZ" evidence="7">
    <location>
        <begin position="22"/>
        <end position="80"/>
    </location>
</feature>
<evidence type="ECO:0000256" key="1">
    <source>
        <dbReference type="ARBA" id="ARBA00004906"/>
    </source>
</evidence>
<dbReference type="Gene3D" id="3.30.710.10">
    <property type="entry name" value="Potassium Channel Kv1.1, Chain A"/>
    <property type="match status" value="1"/>
</dbReference>
<dbReference type="InterPro" id="IPR011333">
    <property type="entry name" value="SKP1/BTB/POZ_sf"/>
</dbReference>
<comment type="subunit">
    <text evidence="4">Part of a SCF (SKP1-cullin-F-box) protein ligase complex.</text>
</comment>
<evidence type="ECO:0000313" key="8">
    <source>
        <dbReference type="EMBL" id="RLM86200.1"/>
    </source>
</evidence>
<organism evidence="8 9">
    <name type="scientific">Panicum miliaceum</name>
    <name type="common">Proso millet</name>
    <name type="synonym">Broomcorn millet</name>
    <dbReference type="NCBI Taxonomy" id="4540"/>
    <lineage>
        <taxon>Eukaryota</taxon>
        <taxon>Viridiplantae</taxon>
        <taxon>Streptophyta</taxon>
        <taxon>Embryophyta</taxon>
        <taxon>Tracheophyta</taxon>
        <taxon>Spermatophyta</taxon>
        <taxon>Magnoliopsida</taxon>
        <taxon>Liliopsida</taxon>
        <taxon>Poales</taxon>
        <taxon>Poaceae</taxon>
        <taxon>PACMAD clade</taxon>
        <taxon>Panicoideae</taxon>
        <taxon>Panicodae</taxon>
        <taxon>Paniceae</taxon>
        <taxon>Panicinae</taxon>
        <taxon>Panicum</taxon>
        <taxon>Panicum sect. Panicum</taxon>
    </lineage>
</organism>
<gene>
    <name evidence="8" type="ORF">C2845_PM04G28400</name>
</gene>
<feature type="region of interest" description="Disordered" evidence="5">
    <location>
        <begin position="84"/>
        <end position="108"/>
    </location>
</feature>
<dbReference type="InterPro" id="IPR016073">
    <property type="entry name" value="Skp1_comp_POZ"/>
</dbReference>
<proteinExistence type="inferred from homology"/>
<evidence type="ECO:0000259" key="6">
    <source>
        <dbReference type="Pfam" id="PF01466"/>
    </source>
</evidence>
<feature type="domain" description="SKP1 component dimerisation" evidence="6">
    <location>
        <begin position="142"/>
        <end position="188"/>
    </location>
</feature>
<comment type="function">
    <text evidence="4">Involved in ubiquitination and subsequent proteasomal degradation of target proteins. Together with CUL1, RBX1 and a F-box protein, it forms a SCF E3 ubiquitin ligase complex. The functional specificity of this complex depends on the type of F-box protein. In the SCF complex, it serves as an adapter that links the F-box protein to CUL1.</text>
</comment>
<dbReference type="PIRSF" id="PIRSF028729">
    <property type="entry name" value="E3_ubiquit_lig_SCF_Skp"/>
    <property type="match status" value="1"/>
</dbReference>
<reference evidence="9" key="1">
    <citation type="journal article" date="2019" name="Nat. Commun.">
        <title>The genome of broomcorn millet.</title>
        <authorList>
            <person name="Zou C."/>
            <person name="Miki D."/>
            <person name="Li D."/>
            <person name="Tang Q."/>
            <person name="Xiao L."/>
            <person name="Rajput S."/>
            <person name="Deng P."/>
            <person name="Jia W."/>
            <person name="Huang R."/>
            <person name="Zhang M."/>
            <person name="Sun Y."/>
            <person name="Hu J."/>
            <person name="Fu X."/>
            <person name="Schnable P.S."/>
            <person name="Li F."/>
            <person name="Zhang H."/>
            <person name="Feng B."/>
            <person name="Zhu X."/>
            <person name="Liu R."/>
            <person name="Schnable J.C."/>
            <person name="Zhu J.-K."/>
            <person name="Zhang H."/>
        </authorList>
    </citation>
    <scope>NUCLEOTIDE SEQUENCE [LARGE SCALE GENOMIC DNA]</scope>
</reference>
<dbReference type="STRING" id="4540.A0A3L6QQU2"/>
<feature type="compositionally biased region" description="Low complexity" evidence="5">
    <location>
        <begin position="85"/>
        <end position="108"/>
    </location>
</feature>
<evidence type="ECO:0000256" key="4">
    <source>
        <dbReference type="PIRNR" id="PIRNR028729"/>
    </source>
</evidence>
<dbReference type="AlphaFoldDB" id="A0A3L6QQU2"/>
<dbReference type="GO" id="GO:0006511">
    <property type="term" value="P:ubiquitin-dependent protein catabolic process"/>
    <property type="evidence" value="ECO:0007669"/>
    <property type="project" value="InterPro"/>
</dbReference>
<sequence length="191" mass="19876">MAAEREKKKGAAAAKEAAGGRIITLESSSGEVCRVSEAVASLSGLISRAIEEGCANNVVVKLPNVAARTLDTVLEYCNMHAGPGAAPATKPDSAPTAAAAGGSSSSSSVDTAAAEDRKFFDVLSLNALHDLLIAANDLEIERLLDAICHKVAGMIKGKTPDEIRATFNIVNDLTPAAEAELRHKYAWAFDE</sequence>
<evidence type="ECO:0000256" key="5">
    <source>
        <dbReference type="SAM" id="MobiDB-lite"/>
    </source>
</evidence>
<dbReference type="InterPro" id="IPR036296">
    <property type="entry name" value="SKP1-like_dim_sf"/>
</dbReference>
<evidence type="ECO:0000256" key="3">
    <source>
        <dbReference type="ARBA" id="ARBA00022786"/>
    </source>
</evidence>
<comment type="pathway">
    <text evidence="1 4">Protein modification; protein ubiquitination.</text>
</comment>
<dbReference type="OrthoDB" id="6771007at2759"/>
<keyword evidence="9" id="KW-1185">Reference proteome</keyword>
<dbReference type="Pfam" id="PF03931">
    <property type="entry name" value="Skp1_POZ"/>
    <property type="match status" value="1"/>
</dbReference>
<dbReference type="InterPro" id="IPR016897">
    <property type="entry name" value="SKP1"/>
</dbReference>
<dbReference type="SUPFAM" id="SSF54695">
    <property type="entry name" value="POZ domain"/>
    <property type="match status" value="1"/>
</dbReference>
<dbReference type="InterPro" id="IPR001232">
    <property type="entry name" value="SKP1-like"/>
</dbReference>
<dbReference type="InterPro" id="IPR016072">
    <property type="entry name" value="Skp1_comp_dimer"/>
</dbReference>
<dbReference type="Proteomes" id="UP000275267">
    <property type="component" value="Unassembled WGS sequence"/>
</dbReference>
<accession>A0A3L6QQU2</accession>
<dbReference type="EMBL" id="PQIB02000011">
    <property type="protein sequence ID" value="RLM86200.1"/>
    <property type="molecule type" value="Genomic_DNA"/>
</dbReference>
<dbReference type="GO" id="GO:0016567">
    <property type="term" value="P:protein ubiquitination"/>
    <property type="evidence" value="ECO:0007669"/>
    <property type="project" value="UniProtKB-UniRule"/>
</dbReference>
<evidence type="ECO:0000313" key="9">
    <source>
        <dbReference type="Proteomes" id="UP000275267"/>
    </source>
</evidence>
<dbReference type="Pfam" id="PF01466">
    <property type="entry name" value="Skp1"/>
    <property type="match status" value="1"/>
</dbReference>
<name>A0A3L6QQU2_PANMI</name>
<evidence type="ECO:0000256" key="2">
    <source>
        <dbReference type="ARBA" id="ARBA00009993"/>
    </source>
</evidence>
<evidence type="ECO:0000259" key="7">
    <source>
        <dbReference type="Pfam" id="PF03931"/>
    </source>
</evidence>
<protein>
    <recommendedName>
        <fullName evidence="4">SKP1-like protein</fullName>
    </recommendedName>
</protein>
<comment type="caution">
    <text evidence="8">The sequence shown here is derived from an EMBL/GenBank/DDBJ whole genome shotgun (WGS) entry which is preliminary data.</text>
</comment>
<dbReference type="UniPathway" id="UPA00143"/>
<dbReference type="SMART" id="SM00512">
    <property type="entry name" value="Skp1"/>
    <property type="match status" value="1"/>
</dbReference>
<keyword evidence="3 4" id="KW-0833">Ubl conjugation pathway</keyword>
<dbReference type="PANTHER" id="PTHR11165">
    <property type="entry name" value="SKP1"/>
    <property type="match status" value="1"/>
</dbReference>
<dbReference type="SUPFAM" id="SSF81382">
    <property type="entry name" value="Skp1 dimerisation domain-like"/>
    <property type="match status" value="1"/>
</dbReference>
<dbReference type="GO" id="GO:0009867">
    <property type="term" value="P:jasmonic acid mediated signaling pathway"/>
    <property type="evidence" value="ECO:0007669"/>
    <property type="project" value="UniProtKB-ARBA"/>
</dbReference>